<comment type="caution">
    <text evidence="4">The sequence shown here is derived from an EMBL/GenBank/DDBJ whole genome shotgun (WGS) entry which is preliminary data.</text>
</comment>
<protein>
    <submittedName>
        <fullName evidence="4">7161_t:CDS:1</fullName>
    </submittedName>
</protein>
<evidence type="ECO:0000256" key="2">
    <source>
        <dbReference type="SAM" id="MobiDB-lite"/>
    </source>
</evidence>
<dbReference type="InterPro" id="IPR006600">
    <property type="entry name" value="HTH_CenpB_DNA-bd_dom"/>
</dbReference>
<feature type="domain" description="HTH CENPB-type" evidence="3">
    <location>
        <begin position="21"/>
        <end position="66"/>
    </location>
</feature>
<keyword evidence="1" id="KW-0238">DNA-binding</keyword>
<sequence>KKAASELDKQKTQPSESCTLYSKQKTVSQYMIQAKARTLCTTSQYQEKYGEIQNNKFSQKWVDRFIFGRRIEKQNDDEDNDENNSKNTDESDGEPESKNNVDGEDMNKNESGLVYDDYYEESEDLTVIQDWN</sequence>
<dbReference type="Gene3D" id="1.10.10.60">
    <property type="entry name" value="Homeodomain-like"/>
    <property type="match status" value="1"/>
</dbReference>
<dbReference type="GO" id="GO:0003677">
    <property type="term" value="F:DNA binding"/>
    <property type="evidence" value="ECO:0007669"/>
    <property type="project" value="UniProtKB-KW"/>
</dbReference>
<reference evidence="4" key="1">
    <citation type="submission" date="2021-06" db="EMBL/GenBank/DDBJ databases">
        <authorList>
            <person name="Kallberg Y."/>
            <person name="Tangrot J."/>
            <person name="Rosling A."/>
        </authorList>
    </citation>
    <scope>NUCLEOTIDE SEQUENCE</scope>
    <source>
        <strain evidence="4">MA453B</strain>
    </source>
</reference>
<dbReference type="Proteomes" id="UP000789405">
    <property type="component" value="Unassembled WGS sequence"/>
</dbReference>
<name>A0A9N9CQ08_9GLOM</name>
<feature type="non-terminal residue" evidence="4">
    <location>
        <position position="132"/>
    </location>
</feature>
<evidence type="ECO:0000256" key="1">
    <source>
        <dbReference type="ARBA" id="ARBA00023125"/>
    </source>
</evidence>
<dbReference type="AlphaFoldDB" id="A0A9N9CQ08"/>
<dbReference type="EMBL" id="CAJVPY010003982">
    <property type="protein sequence ID" value="CAG8606958.1"/>
    <property type="molecule type" value="Genomic_DNA"/>
</dbReference>
<accession>A0A9N9CQ08</accession>
<feature type="region of interest" description="Disordered" evidence="2">
    <location>
        <begin position="71"/>
        <end position="132"/>
    </location>
</feature>
<organism evidence="4 5">
    <name type="scientific">Dentiscutata erythropus</name>
    <dbReference type="NCBI Taxonomy" id="1348616"/>
    <lineage>
        <taxon>Eukaryota</taxon>
        <taxon>Fungi</taxon>
        <taxon>Fungi incertae sedis</taxon>
        <taxon>Mucoromycota</taxon>
        <taxon>Glomeromycotina</taxon>
        <taxon>Glomeromycetes</taxon>
        <taxon>Diversisporales</taxon>
        <taxon>Gigasporaceae</taxon>
        <taxon>Dentiscutata</taxon>
    </lineage>
</organism>
<evidence type="ECO:0000313" key="5">
    <source>
        <dbReference type="Proteomes" id="UP000789405"/>
    </source>
</evidence>
<evidence type="ECO:0000313" key="4">
    <source>
        <dbReference type="EMBL" id="CAG8606958.1"/>
    </source>
</evidence>
<dbReference type="Pfam" id="PF03221">
    <property type="entry name" value="HTH_Tnp_Tc5"/>
    <property type="match status" value="1"/>
</dbReference>
<dbReference type="OrthoDB" id="10573758at2759"/>
<proteinExistence type="predicted"/>
<evidence type="ECO:0000259" key="3">
    <source>
        <dbReference type="Pfam" id="PF03221"/>
    </source>
</evidence>
<feature type="compositionally biased region" description="Basic and acidic residues" evidence="2">
    <location>
        <begin position="83"/>
        <end position="108"/>
    </location>
</feature>
<gene>
    <name evidence="4" type="ORF">DERYTH_LOCUS7936</name>
</gene>
<keyword evidence="5" id="KW-1185">Reference proteome</keyword>